<evidence type="ECO:0000256" key="4">
    <source>
        <dbReference type="ARBA" id="ARBA00023002"/>
    </source>
</evidence>
<dbReference type="Pfam" id="PF00890">
    <property type="entry name" value="FAD_binding_2"/>
    <property type="match status" value="1"/>
</dbReference>
<dbReference type="Gene3D" id="3.90.700.10">
    <property type="entry name" value="Succinate dehydrogenase/fumarate reductase flavoprotein, catalytic domain"/>
    <property type="match status" value="1"/>
</dbReference>
<dbReference type="RefSeq" id="WP_286055911.1">
    <property type="nucleotide sequence ID" value="NZ_JASVWF010000007.1"/>
</dbReference>
<reference evidence="6 7" key="1">
    <citation type="submission" date="2023-06" db="EMBL/GenBank/DDBJ databases">
        <title>Actinomycetospora Odt1-22.</title>
        <authorList>
            <person name="Supong K."/>
        </authorList>
    </citation>
    <scope>NUCLEOTIDE SEQUENCE [LARGE SCALE GENOMIC DNA]</scope>
    <source>
        <strain evidence="6 7">Odt1-22</strain>
    </source>
</reference>
<accession>A0ABT7MHB9</accession>
<dbReference type="SUPFAM" id="SSF56425">
    <property type="entry name" value="Succinate dehydrogenase/fumarate reductase flavoprotein, catalytic domain"/>
    <property type="match status" value="1"/>
</dbReference>
<dbReference type="InterPro" id="IPR027477">
    <property type="entry name" value="Succ_DH/fumarate_Rdtase_cat_sf"/>
</dbReference>
<evidence type="ECO:0000256" key="1">
    <source>
        <dbReference type="ARBA" id="ARBA00001974"/>
    </source>
</evidence>
<name>A0ABT7MHB9_9PSEU</name>
<dbReference type="PANTHER" id="PTHR43400">
    <property type="entry name" value="FUMARATE REDUCTASE"/>
    <property type="match status" value="1"/>
</dbReference>
<evidence type="ECO:0000259" key="5">
    <source>
        <dbReference type="Pfam" id="PF00890"/>
    </source>
</evidence>
<organism evidence="6 7">
    <name type="scientific">Actinomycetospora termitidis</name>
    <dbReference type="NCBI Taxonomy" id="3053470"/>
    <lineage>
        <taxon>Bacteria</taxon>
        <taxon>Bacillati</taxon>
        <taxon>Actinomycetota</taxon>
        <taxon>Actinomycetes</taxon>
        <taxon>Pseudonocardiales</taxon>
        <taxon>Pseudonocardiaceae</taxon>
        <taxon>Actinomycetospora</taxon>
    </lineage>
</organism>
<protein>
    <submittedName>
        <fullName evidence="6">FAD-binding protein</fullName>
    </submittedName>
</protein>
<feature type="domain" description="FAD-dependent oxidoreductase 2 FAD-binding" evidence="5">
    <location>
        <begin position="5"/>
        <end position="438"/>
    </location>
</feature>
<dbReference type="InterPro" id="IPR003953">
    <property type="entry name" value="FAD-dep_OxRdtase_2_FAD-bd"/>
</dbReference>
<dbReference type="PANTHER" id="PTHR43400:SF10">
    <property type="entry name" value="3-OXOSTEROID 1-DEHYDROGENASE"/>
    <property type="match status" value="1"/>
</dbReference>
<comment type="caution">
    <text evidence="6">The sequence shown here is derived from an EMBL/GenBank/DDBJ whole genome shotgun (WGS) entry which is preliminary data.</text>
</comment>
<keyword evidence="3" id="KW-0274">FAD</keyword>
<dbReference type="EMBL" id="JASVWF010000007">
    <property type="protein sequence ID" value="MDL5159327.1"/>
    <property type="molecule type" value="Genomic_DNA"/>
</dbReference>
<dbReference type="Proteomes" id="UP001231924">
    <property type="component" value="Unassembled WGS sequence"/>
</dbReference>
<keyword evidence="2" id="KW-0285">Flavoprotein</keyword>
<gene>
    <name evidence="6" type="ORF">QRT03_25395</name>
</gene>
<keyword evidence="7" id="KW-1185">Reference proteome</keyword>
<dbReference type="InterPro" id="IPR036188">
    <property type="entry name" value="FAD/NAD-bd_sf"/>
</dbReference>
<proteinExistence type="predicted"/>
<evidence type="ECO:0000313" key="7">
    <source>
        <dbReference type="Proteomes" id="UP001231924"/>
    </source>
</evidence>
<dbReference type="Gene3D" id="3.50.50.60">
    <property type="entry name" value="FAD/NAD(P)-binding domain"/>
    <property type="match status" value="1"/>
</dbReference>
<dbReference type="InterPro" id="IPR050315">
    <property type="entry name" value="FAD-oxidoreductase_2"/>
</dbReference>
<evidence type="ECO:0000256" key="2">
    <source>
        <dbReference type="ARBA" id="ARBA00022630"/>
    </source>
</evidence>
<comment type="cofactor">
    <cofactor evidence="1">
        <name>FAD</name>
        <dbReference type="ChEBI" id="CHEBI:57692"/>
    </cofactor>
</comment>
<evidence type="ECO:0000313" key="6">
    <source>
        <dbReference type="EMBL" id="MDL5159327.1"/>
    </source>
</evidence>
<dbReference type="SUPFAM" id="SSF51905">
    <property type="entry name" value="FAD/NAD(P)-binding domain"/>
    <property type="match status" value="1"/>
</dbReference>
<sequence>MADVDLLVAGAGGGLAGALRAAEQGLSVVVAEANPHYRRGNNTAMSTAMIPGPGSRFQRAAGVEDTPERFLADVAAKTHGEADPVVAATLAHLGAELVEWLADHVGLPVELAAVDYPGHSVRRCHTVPGHHGSTLLRALADAAEASSSIDVMCPARLTGLAPVSSEGHLPSSSSSEGPLRSEWRVTLTRPDGGSEELTASAVLLATNGYGAAPELVARHLPEIADAAYHGSEYSTGDALRFGAELGAASGYLDAYQGHAGLSAAARTLVTWTTVMNGAIVVDADGRRFGDETVGYSEYAAMLAARPGARGWVVLDERIDALTRGFTDYVDVLEAGAVRRGDSVEELAERIGVDAAVLEAEIADAAAVARGEAALDRVGRRSVAAPLEAPYAAVEIVPALFHTQGGLHVDADARVLDAGGVPLGSLYASGGAAVGMSGHGAAGYLAGNGLLPALGLAYRAADHCASQASTVRKVHA</sequence>
<evidence type="ECO:0000256" key="3">
    <source>
        <dbReference type="ARBA" id="ARBA00022827"/>
    </source>
</evidence>
<keyword evidence="4" id="KW-0560">Oxidoreductase</keyword>